<protein>
    <submittedName>
        <fullName evidence="1">Uncharacterized protein</fullName>
    </submittedName>
</protein>
<evidence type="ECO:0000313" key="2">
    <source>
        <dbReference type="Proteomes" id="UP001143910"/>
    </source>
</evidence>
<accession>A0ACC1N8H5</accession>
<organism evidence="1 2">
    <name type="scientific">Zarea fungicola</name>
    <dbReference type="NCBI Taxonomy" id="93591"/>
    <lineage>
        <taxon>Eukaryota</taxon>
        <taxon>Fungi</taxon>
        <taxon>Dikarya</taxon>
        <taxon>Ascomycota</taxon>
        <taxon>Pezizomycotina</taxon>
        <taxon>Sordariomycetes</taxon>
        <taxon>Hypocreomycetidae</taxon>
        <taxon>Hypocreales</taxon>
        <taxon>Cordycipitaceae</taxon>
        <taxon>Zarea</taxon>
    </lineage>
</organism>
<proteinExistence type="predicted"/>
<evidence type="ECO:0000313" key="1">
    <source>
        <dbReference type="EMBL" id="KAJ2974916.1"/>
    </source>
</evidence>
<dbReference type="Proteomes" id="UP001143910">
    <property type="component" value="Unassembled WGS sequence"/>
</dbReference>
<gene>
    <name evidence="1" type="ORF">NQ176_g5805</name>
</gene>
<reference evidence="1" key="1">
    <citation type="submission" date="2022-08" db="EMBL/GenBank/DDBJ databases">
        <title>Genome Sequence of Lecanicillium fungicola.</title>
        <authorList>
            <person name="Buettner E."/>
        </authorList>
    </citation>
    <scope>NUCLEOTIDE SEQUENCE</scope>
    <source>
        <strain evidence="1">Babe33</strain>
    </source>
</reference>
<keyword evidence="2" id="KW-1185">Reference proteome</keyword>
<comment type="caution">
    <text evidence="1">The sequence shown here is derived from an EMBL/GenBank/DDBJ whole genome shotgun (WGS) entry which is preliminary data.</text>
</comment>
<sequence>MDSARRASASGSSSRRQRSSSTSSTASTASTESSIADDDLDLIANAAIPNGFRPGASGSVTTNPLGRRAVPLLARPLLPPPQAVNPSFSKWNHRPSSVSKPPRQHDSLAIRADGSNAANTSQTGGENGVPPLRLEAPYRGPSNPVHPYGMYPQRTASNATDRSNRSSRTSYTGPGGTNHPYTANQQAIPVGFNGLTAPYEPHIGPDGEDVGDLLGPLGHTEELPPYTRYPEVAFTAKPGTSTAAAANAPVTSATPTAIDPVPVTSQPSQEEDVSGRQPPADPATILPATAAPAAAITTETTVAVATVTVPATGAHESDAVPENPFASPEDALIRTNSRRSNRSMSPYRDNSSEASFSEKEPRTQTKWQRRARKKLWGIIPYWTICLVFVGMIIMGIVMGAAVGTVLKGSGKTKSGQKPDKDQNPTPTAVDIQPLPTVPPNLLPLPVGPFLLPQLDGGRTRRFCINDTTQLPAWSCNIPFSQYSFNIVQDPHQAPIERYNLTISPLNMTQSQFIWGTQPPLISNPVKLKLVNESTDWNNRGPAWWATVSYDKTVMVQEHDLELPPPPPPPAQKRGWFYSGPEAATVVNGKTKSMKDSTEAQFGDKMWICTWPGTILEIMVYPGQNTSAAANNSSATPSKFPSSTGSDGGKPNHPLSPYPKVVKMLERRIANCGPAKCRKYEMLQKKALSLSGPDGKPIEFVINENSNPVHGIHRPNIYASREEHEYLAMEETVNHLSRRNPLMFTPCGCFWSQ</sequence>
<dbReference type="EMBL" id="JANJQO010000772">
    <property type="protein sequence ID" value="KAJ2974916.1"/>
    <property type="molecule type" value="Genomic_DNA"/>
</dbReference>
<name>A0ACC1N8H5_9HYPO</name>